<dbReference type="PANTHER" id="PTHR24421">
    <property type="entry name" value="NITRATE/NITRITE SENSOR PROTEIN NARX-RELATED"/>
    <property type="match status" value="1"/>
</dbReference>
<evidence type="ECO:0000256" key="5">
    <source>
        <dbReference type="SAM" id="Phobius"/>
    </source>
</evidence>
<evidence type="ECO:0000313" key="7">
    <source>
        <dbReference type="EMBL" id="PRO75049.1"/>
    </source>
</evidence>
<dbReference type="GO" id="GO:0016020">
    <property type="term" value="C:membrane"/>
    <property type="evidence" value="ECO:0007669"/>
    <property type="project" value="InterPro"/>
</dbReference>
<dbReference type="PANTHER" id="PTHR24421:SF59">
    <property type="entry name" value="OXYGEN SENSOR HISTIDINE KINASE NREB"/>
    <property type="match status" value="1"/>
</dbReference>
<gene>
    <name evidence="7" type="ORF">C6Y40_03015</name>
</gene>
<keyword evidence="4" id="KW-0175">Coiled coil</keyword>
<dbReference type="Gene3D" id="1.20.5.1930">
    <property type="match status" value="1"/>
</dbReference>
<keyword evidence="3" id="KW-0902">Two-component regulatory system</keyword>
<sequence>MAVVAKVTIEKMTFGLFQLSGDSPILAVMKKYFPKIDSELLVAIITIAVVAVANAWLMSGSSRLGPVNLFATLAIFVLFALTFLFVTRDEPYRHDTSVRVILLALEYLLVLASFMASPFEFNAILLVIWSGQLPYVMPYRRTLWLSPLWSAIPWLVFAKVWEQSNGLWLTAALFWTFNLFSLMMMESRKQAEVAREQAEQANRELRALQDLMQQASRKDERTRIARDIHDLVGHHLTALSLHLQVAARTVAPEQRPPIDQCLSIARLLLSDVREAVSDMREYGSLDLLQALNELIAPLQDKISVTIHCDGDLTELSLLQATTILRCVQESLTNSIRHGKASELHIEISRKVNQLVTEITDNGTAGEYQPGNGLTGIKERVAELNGSAEFNASPQGFHTRLMIPEPG</sequence>
<name>A0A2S9VF25_9ALTE</name>
<evidence type="ECO:0000256" key="1">
    <source>
        <dbReference type="ARBA" id="ARBA00022679"/>
    </source>
</evidence>
<dbReference type="InterPro" id="IPR050482">
    <property type="entry name" value="Sensor_HK_TwoCompSys"/>
</dbReference>
<dbReference type="EMBL" id="PVNP01000020">
    <property type="protein sequence ID" value="PRO75049.1"/>
    <property type="molecule type" value="Genomic_DNA"/>
</dbReference>
<keyword evidence="5" id="KW-0812">Transmembrane</keyword>
<feature type="transmembrane region" description="Helical" evidence="5">
    <location>
        <begin position="69"/>
        <end position="87"/>
    </location>
</feature>
<organism evidence="7 8">
    <name type="scientific">Alteromonas alba</name>
    <dbReference type="NCBI Taxonomy" id="2079529"/>
    <lineage>
        <taxon>Bacteria</taxon>
        <taxon>Pseudomonadati</taxon>
        <taxon>Pseudomonadota</taxon>
        <taxon>Gammaproteobacteria</taxon>
        <taxon>Alteromonadales</taxon>
        <taxon>Alteromonadaceae</taxon>
        <taxon>Alteromonas/Salinimonas group</taxon>
        <taxon>Alteromonas</taxon>
    </lineage>
</organism>
<keyword evidence="5" id="KW-1133">Transmembrane helix</keyword>
<keyword evidence="2 7" id="KW-0418">Kinase</keyword>
<dbReference type="Proteomes" id="UP000238949">
    <property type="component" value="Unassembled WGS sequence"/>
</dbReference>
<proteinExistence type="predicted"/>
<reference evidence="8" key="1">
    <citation type="journal article" date="2020" name="Int. J. Syst. Evol. Microbiol.">
        <title>Alteromonas alba sp. nov., a marine bacterium isolated from the seawater of the West Pacific Ocean.</title>
        <authorList>
            <person name="Sun C."/>
            <person name="Wu Y.-H."/>
            <person name="Xamxidin M."/>
            <person name="Cheng H."/>
            <person name="Xu X.-W."/>
        </authorList>
    </citation>
    <scope>NUCLEOTIDE SEQUENCE [LARGE SCALE GENOMIC DNA]</scope>
    <source>
        <strain evidence="8">190</strain>
    </source>
</reference>
<evidence type="ECO:0000259" key="6">
    <source>
        <dbReference type="Pfam" id="PF07730"/>
    </source>
</evidence>
<dbReference type="SUPFAM" id="SSF55874">
    <property type="entry name" value="ATPase domain of HSP90 chaperone/DNA topoisomerase II/histidine kinase"/>
    <property type="match status" value="1"/>
</dbReference>
<evidence type="ECO:0000256" key="2">
    <source>
        <dbReference type="ARBA" id="ARBA00022777"/>
    </source>
</evidence>
<dbReference type="GO" id="GO:0000155">
    <property type="term" value="F:phosphorelay sensor kinase activity"/>
    <property type="evidence" value="ECO:0007669"/>
    <property type="project" value="InterPro"/>
</dbReference>
<feature type="transmembrane region" description="Helical" evidence="5">
    <location>
        <begin position="40"/>
        <end position="57"/>
    </location>
</feature>
<dbReference type="GO" id="GO:0046983">
    <property type="term" value="F:protein dimerization activity"/>
    <property type="evidence" value="ECO:0007669"/>
    <property type="project" value="InterPro"/>
</dbReference>
<evidence type="ECO:0000256" key="3">
    <source>
        <dbReference type="ARBA" id="ARBA00023012"/>
    </source>
</evidence>
<feature type="transmembrane region" description="Helical" evidence="5">
    <location>
        <begin position="142"/>
        <end position="161"/>
    </location>
</feature>
<keyword evidence="1" id="KW-0808">Transferase</keyword>
<comment type="caution">
    <text evidence="7">The sequence shown here is derived from an EMBL/GenBank/DDBJ whole genome shotgun (WGS) entry which is preliminary data.</text>
</comment>
<accession>A0A2S9VF25</accession>
<dbReference type="InterPro" id="IPR011712">
    <property type="entry name" value="Sig_transdc_His_kin_sub3_dim/P"/>
</dbReference>
<dbReference type="Gene3D" id="3.30.565.10">
    <property type="entry name" value="Histidine kinase-like ATPase, C-terminal domain"/>
    <property type="match status" value="1"/>
</dbReference>
<keyword evidence="5" id="KW-0472">Membrane</keyword>
<dbReference type="CDD" id="cd16917">
    <property type="entry name" value="HATPase_UhpB-NarQ-NarX-like"/>
    <property type="match status" value="1"/>
</dbReference>
<feature type="transmembrane region" description="Helical" evidence="5">
    <location>
        <begin position="167"/>
        <end position="185"/>
    </location>
</feature>
<feature type="coiled-coil region" evidence="4">
    <location>
        <begin position="184"/>
        <end position="218"/>
    </location>
</feature>
<keyword evidence="8" id="KW-1185">Reference proteome</keyword>
<dbReference type="Pfam" id="PF07730">
    <property type="entry name" value="HisKA_3"/>
    <property type="match status" value="1"/>
</dbReference>
<dbReference type="AlphaFoldDB" id="A0A2S9VF25"/>
<evidence type="ECO:0000256" key="4">
    <source>
        <dbReference type="SAM" id="Coils"/>
    </source>
</evidence>
<feature type="domain" description="Signal transduction histidine kinase subgroup 3 dimerisation and phosphoacceptor" evidence="6">
    <location>
        <begin position="220"/>
        <end position="281"/>
    </location>
</feature>
<evidence type="ECO:0000313" key="8">
    <source>
        <dbReference type="Proteomes" id="UP000238949"/>
    </source>
</evidence>
<dbReference type="InterPro" id="IPR036890">
    <property type="entry name" value="HATPase_C_sf"/>
</dbReference>
<protein>
    <submittedName>
        <fullName evidence="7">Histidine kinase</fullName>
    </submittedName>
</protein>
<feature type="transmembrane region" description="Helical" evidence="5">
    <location>
        <begin position="107"/>
        <end position="130"/>
    </location>
</feature>